<dbReference type="PANTHER" id="PTHR43180:SF28">
    <property type="entry name" value="NAD(P)-BINDING ROSSMANN-FOLD SUPERFAMILY PROTEIN"/>
    <property type="match status" value="1"/>
</dbReference>
<evidence type="ECO:0000313" key="5">
    <source>
        <dbReference type="EMBL" id="KAH9317375.1"/>
    </source>
</evidence>
<dbReference type="Pfam" id="PF13561">
    <property type="entry name" value="adh_short_C2"/>
    <property type="match status" value="1"/>
</dbReference>
<dbReference type="GO" id="GO:0006108">
    <property type="term" value="P:malate metabolic process"/>
    <property type="evidence" value="ECO:0007669"/>
    <property type="project" value="InterPro"/>
</dbReference>
<dbReference type="Gene3D" id="3.40.50.720">
    <property type="entry name" value="NAD(P)-binding Rossmann-like Domain"/>
    <property type="match status" value="1"/>
</dbReference>
<dbReference type="SUPFAM" id="SSF51735">
    <property type="entry name" value="NAD(P)-binding Rossmann-fold domains"/>
    <property type="match status" value="1"/>
</dbReference>
<organism evidence="5 6">
    <name type="scientific">Taxus chinensis</name>
    <name type="common">Chinese yew</name>
    <name type="synonym">Taxus wallichiana var. chinensis</name>
    <dbReference type="NCBI Taxonomy" id="29808"/>
    <lineage>
        <taxon>Eukaryota</taxon>
        <taxon>Viridiplantae</taxon>
        <taxon>Streptophyta</taxon>
        <taxon>Embryophyta</taxon>
        <taxon>Tracheophyta</taxon>
        <taxon>Spermatophyta</taxon>
        <taxon>Pinopsida</taxon>
        <taxon>Pinidae</taxon>
        <taxon>Conifers II</taxon>
        <taxon>Cupressales</taxon>
        <taxon>Taxaceae</taxon>
        <taxon>Taxus</taxon>
    </lineage>
</organism>
<dbReference type="EMBL" id="JAHRHJ020000004">
    <property type="protein sequence ID" value="KAH9317375.1"/>
    <property type="molecule type" value="Genomic_DNA"/>
</dbReference>
<dbReference type="GO" id="GO:0006629">
    <property type="term" value="P:lipid metabolic process"/>
    <property type="evidence" value="ECO:0007669"/>
    <property type="project" value="UniProtKB-KW"/>
</dbReference>
<dbReference type="PROSITE" id="PS00068">
    <property type="entry name" value="MDH"/>
    <property type="match status" value="1"/>
</dbReference>
<feature type="non-terminal residue" evidence="5">
    <location>
        <position position="303"/>
    </location>
</feature>
<dbReference type="InterPro" id="IPR036291">
    <property type="entry name" value="NAD(P)-bd_dom_sf"/>
</dbReference>
<dbReference type="OMA" id="YSICKSA"/>
<gene>
    <name evidence="5" type="ORF">KI387_019144</name>
</gene>
<dbReference type="Proteomes" id="UP000824469">
    <property type="component" value="Unassembled WGS sequence"/>
</dbReference>
<dbReference type="GO" id="GO:0016615">
    <property type="term" value="F:malate dehydrogenase activity"/>
    <property type="evidence" value="ECO:0007669"/>
    <property type="project" value="InterPro"/>
</dbReference>
<sequence length="303" mass="31732">MKRNLAFNLLRGIWNRGCSTNIPQIQPKRMEGKTALITGAATGIGEATARLFAAHGARVVVADVQEAAGSKLAAELGNGSEFVRCDVRSEEDVAAAVDRAVAAAEKRVLDVFHYNAGVLGALGPIDEMRMEDFDYTMSVNLRGAVLGVKHAARVMKPAKGGAILCTGSVASVLGGMGPHGYAVSKTAMVGLVRSAAVELRRFGIRVNMVSPDSVATPILGRALEKLELAADSSLAAAEQFVADTSLMGGRSLTTLDLARAALFLASEESGYVSGHNLVVDCGNTVTKPNDTALWYTVTMPAEN</sequence>
<proteinExistence type="inferred from homology"/>
<evidence type="ECO:0000256" key="1">
    <source>
        <dbReference type="ARBA" id="ARBA00006484"/>
    </source>
</evidence>
<protein>
    <submittedName>
        <fullName evidence="5">Uncharacterized protein</fullName>
    </submittedName>
</protein>
<keyword evidence="3" id="KW-0520">NAD</keyword>
<keyword evidence="2" id="KW-0560">Oxidoreductase</keyword>
<evidence type="ECO:0000313" key="6">
    <source>
        <dbReference type="Proteomes" id="UP000824469"/>
    </source>
</evidence>
<comment type="caution">
    <text evidence="5">The sequence shown here is derived from an EMBL/GenBank/DDBJ whole genome shotgun (WGS) entry which is preliminary data.</text>
</comment>
<reference evidence="5 6" key="1">
    <citation type="journal article" date="2021" name="Nat. Plants">
        <title>The Taxus genome provides insights into paclitaxel biosynthesis.</title>
        <authorList>
            <person name="Xiong X."/>
            <person name="Gou J."/>
            <person name="Liao Q."/>
            <person name="Li Y."/>
            <person name="Zhou Q."/>
            <person name="Bi G."/>
            <person name="Li C."/>
            <person name="Du R."/>
            <person name="Wang X."/>
            <person name="Sun T."/>
            <person name="Guo L."/>
            <person name="Liang H."/>
            <person name="Lu P."/>
            <person name="Wu Y."/>
            <person name="Zhang Z."/>
            <person name="Ro D.K."/>
            <person name="Shang Y."/>
            <person name="Huang S."/>
            <person name="Yan J."/>
        </authorList>
    </citation>
    <scope>NUCLEOTIDE SEQUENCE [LARGE SCALE GENOMIC DNA]</scope>
    <source>
        <strain evidence="5">Ta-2019</strain>
    </source>
</reference>
<evidence type="ECO:0000256" key="3">
    <source>
        <dbReference type="ARBA" id="ARBA00023027"/>
    </source>
</evidence>
<keyword evidence="6" id="KW-1185">Reference proteome</keyword>
<dbReference type="InterPro" id="IPR001252">
    <property type="entry name" value="Malate_DH_AS"/>
</dbReference>
<dbReference type="AlphaFoldDB" id="A0AA38LDB0"/>
<evidence type="ECO:0000256" key="2">
    <source>
        <dbReference type="ARBA" id="ARBA00023002"/>
    </source>
</evidence>
<dbReference type="PRINTS" id="PR00081">
    <property type="entry name" value="GDHRDH"/>
</dbReference>
<comment type="similarity">
    <text evidence="1">Belongs to the short-chain dehydrogenases/reductases (SDR) family.</text>
</comment>
<evidence type="ECO:0000256" key="4">
    <source>
        <dbReference type="ARBA" id="ARBA00023098"/>
    </source>
</evidence>
<dbReference type="PANTHER" id="PTHR43180">
    <property type="entry name" value="3-OXOACYL-(ACYL-CARRIER-PROTEIN) REDUCTASE (AFU_ORTHOLOGUE AFUA_6G11210)"/>
    <property type="match status" value="1"/>
</dbReference>
<dbReference type="FunFam" id="3.40.50.720:FF:000084">
    <property type="entry name" value="Short-chain dehydrogenase reductase"/>
    <property type="match status" value="1"/>
</dbReference>
<accession>A0AA38LDB0</accession>
<name>A0AA38LDB0_TAXCH</name>
<dbReference type="InterPro" id="IPR002347">
    <property type="entry name" value="SDR_fam"/>
</dbReference>
<keyword evidence="4" id="KW-0443">Lipid metabolism</keyword>